<gene>
    <name evidence="2" type="ORF">CKO25_08335</name>
</gene>
<protein>
    <submittedName>
        <fullName evidence="2">Uncharacterized protein</fullName>
    </submittedName>
</protein>
<reference evidence="2 3" key="1">
    <citation type="journal article" date="2020" name="Microorganisms">
        <title>Osmotic Adaptation and Compatible Solute Biosynthesis of Phototrophic Bacteria as Revealed from Genome Analyses.</title>
        <authorList>
            <person name="Imhoff J.F."/>
            <person name="Rahn T."/>
            <person name="Kunzel S."/>
            <person name="Keller A."/>
            <person name="Neulinger S.C."/>
        </authorList>
    </citation>
    <scope>NUCLEOTIDE SEQUENCE [LARGE SCALE GENOMIC DNA]</scope>
    <source>
        <strain evidence="2 3">DSM 21303</strain>
    </source>
</reference>
<comment type="caution">
    <text evidence="2">The sequence shown here is derived from an EMBL/GenBank/DDBJ whole genome shotgun (WGS) entry which is preliminary data.</text>
</comment>
<dbReference type="EMBL" id="NRSD01000006">
    <property type="protein sequence ID" value="MBK1644657.1"/>
    <property type="molecule type" value="Genomic_DNA"/>
</dbReference>
<evidence type="ECO:0000313" key="3">
    <source>
        <dbReference type="Proteomes" id="UP001138802"/>
    </source>
</evidence>
<name>A0A9X1B8E1_9GAMM</name>
<feature type="chain" id="PRO_5040761440" evidence="1">
    <location>
        <begin position="35"/>
        <end position="109"/>
    </location>
</feature>
<accession>A0A9X1B8E1</accession>
<feature type="signal peptide" evidence="1">
    <location>
        <begin position="1"/>
        <end position="34"/>
    </location>
</feature>
<dbReference type="Proteomes" id="UP001138802">
    <property type="component" value="Unassembled WGS sequence"/>
</dbReference>
<sequence>MSAHGGILMKSIVTTTARTALVLLAVMLPPLAQADTKIWTPIPGTQTPDSGGPLLIERNGIVYPAIKGTRTPDYGSSDRLIIRDGVVYRAIQGTNTPDYGSRQRLLRNR</sequence>
<proteinExistence type="predicted"/>
<keyword evidence="3" id="KW-1185">Reference proteome</keyword>
<evidence type="ECO:0000256" key="1">
    <source>
        <dbReference type="SAM" id="SignalP"/>
    </source>
</evidence>
<organism evidence="2 3">
    <name type="scientific">Thiocapsa imhoffii</name>
    <dbReference type="NCBI Taxonomy" id="382777"/>
    <lineage>
        <taxon>Bacteria</taxon>
        <taxon>Pseudomonadati</taxon>
        <taxon>Pseudomonadota</taxon>
        <taxon>Gammaproteobacteria</taxon>
        <taxon>Chromatiales</taxon>
        <taxon>Chromatiaceae</taxon>
        <taxon>Thiocapsa</taxon>
    </lineage>
</organism>
<keyword evidence="1" id="KW-0732">Signal</keyword>
<dbReference type="AlphaFoldDB" id="A0A9X1B8E1"/>
<evidence type="ECO:0000313" key="2">
    <source>
        <dbReference type="EMBL" id="MBK1644657.1"/>
    </source>
</evidence>